<dbReference type="Gene3D" id="3.40.50.300">
    <property type="entry name" value="P-loop containing nucleotide triphosphate hydrolases"/>
    <property type="match status" value="2"/>
</dbReference>
<evidence type="ECO:0000313" key="2">
    <source>
        <dbReference type="Proteomes" id="UP001070176"/>
    </source>
</evidence>
<dbReference type="PANTHER" id="PTHR11070:SF3">
    <property type="entry name" value="DNA 3'-5' HELICASE"/>
    <property type="match status" value="1"/>
</dbReference>
<dbReference type="Proteomes" id="UP001070176">
    <property type="component" value="Unassembled WGS sequence"/>
</dbReference>
<dbReference type="Pfam" id="PF13245">
    <property type="entry name" value="AAA_19"/>
    <property type="match status" value="1"/>
</dbReference>
<dbReference type="RefSeq" id="WP_267281647.1">
    <property type="nucleotide sequence ID" value="NZ_JAOVZV010000014.1"/>
</dbReference>
<dbReference type="InterPro" id="IPR027417">
    <property type="entry name" value="P-loop_NTPase"/>
</dbReference>
<sequence>MVKERLDIQDQPEVLSIFDHIDNGHNFLLSGGAGSGKTYSLVSVIRQVIKENPTIKIACMTYTNSAVKEIEDRVNHKNLKVSTIHDFLWDNIKNFQSELKSTLIQLAKDDTVNNIVIDNPEETLSENIEIQYKEYVRLREGIISHDEVLTISEYLFVKYPKLCDILKDKFRFIFIDEYQDTNEQVIRIFLNHLRISKKESIIGLFGDAMQSIYDDGIGTINSYLEEGIVKEVVKSQNRRNPKKIYELANKLRTDGITQEHSSDLSAPNILPDGNVKNGNILFLHSVDKDIEKIKKYLESLSQGWNFDNSKTTKELNLTHNLISAQAGFSTLMEIYDEDPVINLKRDLVEKIKSDNLNIEDEKTFNEVVDELGLQSRSYLLDEINLDVSAKEEFEGIKNLPKENFSDLEFESELLIELKEKSLKQKKIPKKNLNKYNTIDEFVSELNFTTNVLKKNKILSNETHRLLYEKVKDKSFNEIRKIYIDKENLIDDKREVDEQNAKKGSKRDNFIKHLFKIQNVLRFYSDKNFPEFFRIMKKNGISINTIEDKRKLKNNIEQLLTNQDTTIGQVIDKADELRIVKKDDKLDEFISSSEYIYAQVKEVSYQEFIKLYNYLEGLTPFSTQHKTKGTEFDNVLVILDSGNWTKYNFNYLFTNRIDKASVLERTQKLFYVCCTRSKENLAVFFQDPSFQVLETAKNWFDIVINLDEFTD</sequence>
<comment type="caution">
    <text evidence="1">The sequence shown here is derived from an EMBL/GenBank/DDBJ whole genome shotgun (WGS) entry which is preliminary data.</text>
</comment>
<dbReference type="InterPro" id="IPR000212">
    <property type="entry name" value="DNA_helicase_UvrD/REP"/>
</dbReference>
<name>A0ABT3Y4R1_9FLAO</name>
<evidence type="ECO:0000313" key="1">
    <source>
        <dbReference type="EMBL" id="MCX8533129.1"/>
    </source>
</evidence>
<reference evidence="1" key="1">
    <citation type="submission" date="2022-10" db="EMBL/GenBank/DDBJ databases">
        <title>Chryseobacterium sp. nov., a novel bacterial species.</title>
        <authorList>
            <person name="Cao Y."/>
        </authorList>
    </citation>
    <scope>NUCLEOTIDE SEQUENCE</scope>
    <source>
        <strain evidence="1">KC 927</strain>
    </source>
</reference>
<dbReference type="SUPFAM" id="SSF52540">
    <property type="entry name" value="P-loop containing nucleoside triphosphate hydrolases"/>
    <property type="match status" value="1"/>
</dbReference>
<gene>
    <name evidence="1" type="ORF">OEA66_12285</name>
</gene>
<dbReference type="PANTHER" id="PTHR11070">
    <property type="entry name" value="UVRD / RECB / PCRA DNA HELICASE FAMILY MEMBER"/>
    <property type="match status" value="1"/>
</dbReference>
<accession>A0ABT3Y4R1</accession>
<dbReference type="EMBL" id="JAOVZV010000014">
    <property type="protein sequence ID" value="MCX8533129.1"/>
    <property type="molecule type" value="Genomic_DNA"/>
</dbReference>
<protein>
    <submittedName>
        <fullName evidence="1">AAA family ATPase</fullName>
    </submittedName>
</protein>
<keyword evidence="2" id="KW-1185">Reference proteome</keyword>
<proteinExistence type="predicted"/>
<organism evidence="1 2">
    <name type="scientific">Chryseobacterium luquanense</name>
    <dbReference type="NCBI Taxonomy" id="2983766"/>
    <lineage>
        <taxon>Bacteria</taxon>
        <taxon>Pseudomonadati</taxon>
        <taxon>Bacteroidota</taxon>
        <taxon>Flavobacteriia</taxon>
        <taxon>Flavobacteriales</taxon>
        <taxon>Weeksellaceae</taxon>
        <taxon>Chryseobacterium group</taxon>
        <taxon>Chryseobacterium</taxon>
    </lineage>
</organism>